<feature type="domain" description="XRN2-binding (XTBD)" evidence="1">
    <location>
        <begin position="11"/>
        <end position="80"/>
    </location>
</feature>
<name>A0A7D3UT35_9VIRU</name>
<evidence type="ECO:0000259" key="1">
    <source>
        <dbReference type="PROSITE" id="PS51827"/>
    </source>
</evidence>
<accession>A0A7D3UT35</accession>
<sequence length="80" mass="9476">MSVFKKGNMICYVVQDEGESYEHFLDRGNFIVSQRPNNDQEYQKAVTYSRFYINCKVLRCSYPEAIMNTLKEMTKKCTNQ</sequence>
<dbReference type="InterPro" id="IPR021859">
    <property type="entry name" value="XTBD"/>
</dbReference>
<dbReference type="Proteomes" id="UP001162001">
    <property type="component" value="Segment"/>
</dbReference>
<dbReference type="EMBL" id="MT418680">
    <property type="protein sequence ID" value="QKF94010.1"/>
    <property type="molecule type" value="Genomic_DNA"/>
</dbReference>
<gene>
    <name evidence="2" type="ORF">Fadolivirus_1_552</name>
</gene>
<protein>
    <submittedName>
        <fullName evidence="2">XRN2-binding (XTBD) domain-containing protein</fullName>
    </submittedName>
</protein>
<organism evidence="2 3">
    <name type="scientific">Fadolivirus FV1/VV64</name>
    <dbReference type="NCBI Taxonomy" id="3070911"/>
    <lineage>
        <taxon>Viruses</taxon>
        <taxon>Varidnaviria</taxon>
        <taxon>Bamfordvirae</taxon>
        <taxon>Nucleocytoviricota</taxon>
        <taxon>Megaviricetes</taxon>
        <taxon>Imitervirales</taxon>
        <taxon>Mimiviridae</taxon>
        <taxon>Klosneuvirinae</taxon>
        <taxon>Fadolivirus</taxon>
        <taxon>Fadolivirus algeromassiliense</taxon>
    </lineage>
</organism>
<evidence type="ECO:0000313" key="2">
    <source>
        <dbReference type="EMBL" id="QKF94010.1"/>
    </source>
</evidence>
<proteinExistence type="predicted"/>
<keyword evidence="3" id="KW-1185">Reference proteome</keyword>
<reference evidence="2 3" key="1">
    <citation type="submission" date="2020-04" db="EMBL/GenBank/DDBJ databases">
        <title>Advantages and limits of metagenomic assembly and binning of a giant virus.</title>
        <authorList>
            <person name="Schulz F."/>
            <person name="Andreani J."/>
            <person name="Francis R."/>
            <person name="Boudjemaa H."/>
            <person name="Bou Khalil J.Y."/>
            <person name="Lee J."/>
            <person name="La Scola B."/>
            <person name="Woyke T."/>
        </authorList>
    </citation>
    <scope>NUCLEOTIDE SEQUENCE [LARGE SCALE GENOMIC DNA]</scope>
    <source>
        <strain evidence="2 3">FV1/VV64</strain>
    </source>
</reference>
<evidence type="ECO:0000313" key="3">
    <source>
        <dbReference type="Proteomes" id="UP001162001"/>
    </source>
</evidence>
<dbReference type="PROSITE" id="PS51827">
    <property type="entry name" value="XTBD"/>
    <property type="match status" value="1"/>
</dbReference>
<dbReference type="Pfam" id="PF11952">
    <property type="entry name" value="XTBD"/>
    <property type="match status" value="1"/>
</dbReference>